<evidence type="ECO:0000256" key="5">
    <source>
        <dbReference type="ARBA" id="ARBA00022723"/>
    </source>
</evidence>
<dbReference type="NCBIfam" id="NF004017">
    <property type="entry name" value="PRK05479.1"/>
    <property type="match status" value="1"/>
</dbReference>
<dbReference type="PROSITE" id="PS51850">
    <property type="entry name" value="KARI_N"/>
    <property type="match status" value="1"/>
</dbReference>
<evidence type="ECO:0000313" key="16">
    <source>
        <dbReference type="Proteomes" id="UP000248557"/>
    </source>
</evidence>
<evidence type="ECO:0000313" key="15">
    <source>
        <dbReference type="EMBL" id="RAP03857.1"/>
    </source>
</evidence>
<evidence type="ECO:0000256" key="9">
    <source>
        <dbReference type="ARBA" id="ARBA00050504"/>
    </source>
</evidence>
<dbReference type="GO" id="GO:0009097">
    <property type="term" value="P:isoleucine biosynthetic process"/>
    <property type="evidence" value="ECO:0007669"/>
    <property type="project" value="UniProtKB-UniRule"/>
</dbReference>
<dbReference type="UniPathway" id="UPA00049">
    <property type="reaction ID" value="UER00060"/>
</dbReference>
<dbReference type="InterPro" id="IPR036291">
    <property type="entry name" value="NAD(P)-bd_dom_sf"/>
</dbReference>
<comment type="pathway">
    <text evidence="2 11">Amino-acid biosynthesis; L-isoleucine biosynthesis; L-isoleucine from 2-oxobutanoate: step 2/4.</text>
</comment>
<dbReference type="Pfam" id="PF07991">
    <property type="entry name" value="KARI_N"/>
    <property type="match status" value="1"/>
</dbReference>
<dbReference type="GO" id="GO:0050661">
    <property type="term" value="F:NADP binding"/>
    <property type="evidence" value="ECO:0007669"/>
    <property type="project" value="InterPro"/>
</dbReference>
<comment type="caution">
    <text evidence="15">The sequence shown here is derived from an EMBL/GenBank/DDBJ whole genome shotgun (WGS) entry which is preliminary data.</text>
</comment>
<feature type="binding site" evidence="11">
    <location>
        <begin position="24"/>
        <end position="27"/>
    </location>
    <ligand>
        <name>NADP(+)</name>
        <dbReference type="ChEBI" id="CHEBI:58349"/>
    </ligand>
</feature>
<dbReference type="Gene3D" id="3.40.50.720">
    <property type="entry name" value="NAD(P)-binding Rossmann-like Domain"/>
    <property type="match status" value="1"/>
</dbReference>
<comment type="catalytic activity">
    <reaction evidence="9">
        <text>(2R)-2,3-dihydroxy-3-methylbutanoate + NAD(+) = (2S)-2-acetolactate + NADH + H(+)</text>
        <dbReference type="Rhea" id="RHEA:30627"/>
        <dbReference type="ChEBI" id="CHEBI:15378"/>
        <dbReference type="ChEBI" id="CHEBI:49072"/>
        <dbReference type="ChEBI" id="CHEBI:57540"/>
        <dbReference type="ChEBI" id="CHEBI:57945"/>
        <dbReference type="ChEBI" id="CHEBI:58476"/>
        <dbReference type="EC" id="1.1.1.383"/>
    </reaction>
</comment>
<feature type="binding site" evidence="11 12">
    <location>
        <position position="251"/>
    </location>
    <ligand>
        <name>substrate</name>
    </ligand>
</feature>
<dbReference type="InterPro" id="IPR000506">
    <property type="entry name" value="KARI_C"/>
</dbReference>
<feature type="active site" evidence="11">
    <location>
        <position position="107"/>
    </location>
</feature>
<protein>
    <recommendedName>
        <fullName evidence="11">Ketol-acid reductoisomerase (NADP(+))</fullName>
        <shortName evidence="11">KARI</shortName>
        <ecNumber evidence="11">1.1.1.86</ecNumber>
    </recommendedName>
    <alternativeName>
        <fullName evidence="11">Acetohydroxy-acid isomeroreductase</fullName>
        <shortName evidence="11">AHIR</shortName>
    </alternativeName>
    <alternativeName>
        <fullName evidence="11">Alpha-keto-beta-hydroxylacyl reductoisomerase</fullName>
    </alternativeName>
</protein>
<feature type="binding site" evidence="11">
    <location>
        <position position="47"/>
    </location>
    <ligand>
        <name>NADP(+)</name>
        <dbReference type="ChEBI" id="CHEBI:58349"/>
    </ligand>
</feature>
<comment type="catalytic activity">
    <reaction evidence="10">
        <text>(2R)-2,3-dihydroxy-3-methylbutanoate + NADP(+) = (2S)-2-acetolactate + NADPH + H(+)</text>
        <dbReference type="Rhea" id="RHEA:22068"/>
        <dbReference type="ChEBI" id="CHEBI:15378"/>
        <dbReference type="ChEBI" id="CHEBI:49072"/>
        <dbReference type="ChEBI" id="CHEBI:57783"/>
        <dbReference type="ChEBI" id="CHEBI:58349"/>
        <dbReference type="ChEBI" id="CHEBI:58476"/>
        <dbReference type="EC" id="1.1.1.383"/>
    </reaction>
</comment>
<dbReference type="GO" id="GO:0000287">
    <property type="term" value="F:magnesium ion binding"/>
    <property type="evidence" value="ECO:0007669"/>
    <property type="project" value="UniProtKB-UniRule"/>
</dbReference>
<comment type="catalytic activity">
    <reaction evidence="11">
        <text>(2R,3R)-2,3-dihydroxy-3-methylpentanoate + NADP(+) = (S)-2-ethyl-2-hydroxy-3-oxobutanoate + NADPH + H(+)</text>
        <dbReference type="Rhea" id="RHEA:13493"/>
        <dbReference type="ChEBI" id="CHEBI:15378"/>
        <dbReference type="ChEBI" id="CHEBI:49256"/>
        <dbReference type="ChEBI" id="CHEBI:49258"/>
        <dbReference type="ChEBI" id="CHEBI:57783"/>
        <dbReference type="ChEBI" id="CHEBI:58349"/>
        <dbReference type="EC" id="1.1.1.86"/>
    </reaction>
</comment>
<dbReference type="PANTHER" id="PTHR21371:SF1">
    <property type="entry name" value="KETOL-ACID REDUCTOISOMERASE, MITOCHONDRIAL"/>
    <property type="match status" value="1"/>
</dbReference>
<comment type="caution">
    <text evidence="11">Lacks conserved residue(s) required for the propagation of feature annotation.</text>
</comment>
<dbReference type="GeneID" id="41324595"/>
<feature type="domain" description="KARI C-terminal knotted" evidence="14">
    <location>
        <begin position="182"/>
        <end position="327"/>
    </location>
</feature>
<evidence type="ECO:0000256" key="12">
    <source>
        <dbReference type="PROSITE-ProRule" id="PRU01198"/>
    </source>
</evidence>
<dbReference type="InterPro" id="IPR013116">
    <property type="entry name" value="KARI_N"/>
</dbReference>
<dbReference type="GO" id="GO:0004455">
    <property type="term" value="F:ketol-acid reductoisomerase activity"/>
    <property type="evidence" value="ECO:0007669"/>
    <property type="project" value="UniProtKB-UniRule"/>
</dbReference>
<evidence type="ECO:0000256" key="8">
    <source>
        <dbReference type="ARBA" id="ARBA00023304"/>
    </source>
</evidence>
<dbReference type="PANTHER" id="PTHR21371">
    <property type="entry name" value="KETOL-ACID REDUCTOISOMERASE, MITOCHONDRIAL"/>
    <property type="match status" value="1"/>
</dbReference>
<feature type="binding site" evidence="11">
    <location>
        <position position="133"/>
    </location>
    <ligand>
        <name>NADP(+)</name>
        <dbReference type="ChEBI" id="CHEBI:58349"/>
    </ligand>
</feature>
<evidence type="ECO:0000256" key="6">
    <source>
        <dbReference type="ARBA" id="ARBA00022842"/>
    </source>
</evidence>
<keyword evidence="5 11" id="KW-0479">Metal-binding</keyword>
<dbReference type="RefSeq" id="WP_011405640.1">
    <property type="nucleotide sequence ID" value="NZ_CATZNA010000087.1"/>
</dbReference>
<keyword evidence="11" id="KW-0521">NADP</keyword>
<name>A0A328Q671_9EURY</name>
<evidence type="ECO:0000259" key="14">
    <source>
        <dbReference type="PROSITE" id="PS51851"/>
    </source>
</evidence>
<dbReference type="GeneID" id="3855648"/>
<proteinExistence type="inferred from homology"/>
<keyword evidence="7 11" id="KW-0560">Oxidoreductase</keyword>
<evidence type="ECO:0000256" key="11">
    <source>
        <dbReference type="HAMAP-Rule" id="MF_00435"/>
    </source>
</evidence>
<dbReference type="InterPro" id="IPR014359">
    <property type="entry name" value="KARI_prok"/>
</dbReference>
<reference evidence="15 16" key="1">
    <citation type="submission" date="2017-05" db="EMBL/GenBank/DDBJ databases">
        <title>Host range expansion of the Methanosphaera genus to humans and monogastric animals involves recent and extensive reduction in genome content.</title>
        <authorList>
            <person name="Hoedt E.C."/>
            <person name="Volmer J.G."/>
            <person name="Parks D.H."/>
            <person name="Rosewarne C.P."/>
            <person name="Denman S.E."/>
            <person name="Mcsweeney C.S."/>
            <person name="O Cuiv P."/>
            <person name="Hugenholtz P."/>
            <person name="Tyson G.W."/>
            <person name="Morrison M."/>
        </authorList>
    </citation>
    <scope>NUCLEOTIDE SEQUENCE [LARGE SCALE GENOMIC DNA]</scope>
    <source>
        <strain evidence="15 16">PA5</strain>
    </source>
</reference>
<gene>
    <name evidence="11" type="primary">ilvC</name>
    <name evidence="15" type="ORF">CA615_00105</name>
</gene>
<dbReference type="GO" id="GO:0016853">
    <property type="term" value="F:isomerase activity"/>
    <property type="evidence" value="ECO:0007669"/>
    <property type="project" value="UniProtKB-KW"/>
</dbReference>
<dbReference type="InterPro" id="IPR013023">
    <property type="entry name" value="KARI"/>
</dbReference>
<keyword evidence="8 11" id="KW-0100">Branched-chain amino acid biosynthesis</keyword>
<feature type="binding site" evidence="11 12">
    <location>
        <position position="190"/>
    </location>
    <ligand>
        <name>Mg(2+)</name>
        <dbReference type="ChEBI" id="CHEBI:18420"/>
        <label>2</label>
    </ligand>
</feature>
<keyword evidence="6 11" id="KW-0460">Magnesium</keyword>
<dbReference type="Proteomes" id="UP000248557">
    <property type="component" value="Unassembled WGS sequence"/>
</dbReference>
<dbReference type="FunFam" id="3.40.50.720:FF:000023">
    <property type="entry name" value="Ketol-acid reductoisomerase (NADP(+))"/>
    <property type="match status" value="1"/>
</dbReference>
<feature type="binding site" evidence="11 12">
    <location>
        <position position="194"/>
    </location>
    <ligand>
        <name>Mg(2+)</name>
        <dbReference type="ChEBI" id="CHEBI:18420"/>
        <label>1</label>
    </ligand>
</feature>
<accession>A0A328Q671</accession>
<dbReference type="GO" id="GO:0009099">
    <property type="term" value="P:L-valine biosynthetic process"/>
    <property type="evidence" value="ECO:0007669"/>
    <property type="project" value="UniProtKB-UniRule"/>
</dbReference>
<dbReference type="Pfam" id="PF01450">
    <property type="entry name" value="KARI_C"/>
    <property type="match status" value="1"/>
</dbReference>
<comment type="catalytic activity">
    <reaction evidence="11">
        <text>(2R)-2,3-dihydroxy-3-methylbutanoate + NADP(+) = (2S)-2-acetolactate + NADPH + H(+)</text>
        <dbReference type="Rhea" id="RHEA:22068"/>
        <dbReference type="ChEBI" id="CHEBI:15378"/>
        <dbReference type="ChEBI" id="CHEBI:49072"/>
        <dbReference type="ChEBI" id="CHEBI:57783"/>
        <dbReference type="ChEBI" id="CHEBI:58349"/>
        <dbReference type="ChEBI" id="CHEBI:58476"/>
        <dbReference type="EC" id="1.1.1.86"/>
    </reaction>
</comment>
<comment type="similarity">
    <text evidence="3 11 12">Belongs to the ketol-acid reductoisomerase family.</text>
</comment>
<organism evidence="15 16">
    <name type="scientific">Methanosphaera stadtmanae</name>
    <dbReference type="NCBI Taxonomy" id="2317"/>
    <lineage>
        <taxon>Archaea</taxon>
        <taxon>Methanobacteriati</taxon>
        <taxon>Methanobacteriota</taxon>
        <taxon>Methanomada group</taxon>
        <taxon>Methanobacteria</taxon>
        <taxon>Methanobacteriales</taxon>
        <taxon>Methanobacteriaceae</taxon>
        <taxon>Methanosphaera</taxon>
    </lineage>
</organism>
<feature type="binding site" evidence="11">
    <location>
        <position position="52"/>
    </location>
    <ligand>
        <name>NADP(+)</name>
        <dbReference type="ChEBI" id="CHEBI:58349"/>
    </ligand>
</feature>
<feature type="binding site" evidence="11 12">
    <location>
        <position position="190"/>
    </location>
    <ligand>
        <name>Mg(2+)</name>
        <dbReference type="ChEBI" id="CHEBI:18420"/>
        <label>1</label>
    </ligand>
</feature>
<evidence type="ECO:0000256" key="7">
    <source>
        <dbReference type="ARBA" id="ARBA00023002"/>
    </source>
</evidence>
<dbReference type="AlphaFoldDB" id="A0A328Q671"/>
<dbReference type="PIRSF" id="PIRSF000116">
    <property type="entry name" value="IlvC_gammaproteo"/>
    <property type="match status" value="1"/>
</dbReference>
<dbReference type="InterPro" id="IPR008927">
    <property type="entry name" value="6-PGluconate_DH-like_C_sf"/>
</dbReference>
<comment type="cofactor">
    <cofactor evidence="11">
        <name>Mg(2+)</name>
        <dbReference type="ChEBI" id="CHEBI:18420"/>
    </cofactor>
    <text evidence="11">Binds 2 magnesium ions per subunit.</text>
</comment>
<feature type="binding site" evidence="11 12">
    <location>
        <position position="226"/>
    </location>
    <ligand>
        <name>Mg(2+)</name>
        <dbReference type="ChEBI" id="CHEBI:18420"/>
        <label>2</label>
    </ligand>
</feature>
<feature type="binding site" evidence="11 12">
    <location>
        <position position="230"/>
    </location>
    <ligand>
        <name>Mg(2+)</name>
        <dbReference type="ChEBI" id="CHEBI:18420"/>
        <label>2</label>
    </ligand>
</feature>
<keyword evidence="15" id="KW-0413">Isomerase</keyword>
<comment type="pathway">
    <text evidence="1 11">Amino-acid biosynthesis; L-valine biosynthesis; L-valine from pyruvate: step 2/4.</text>
</comment>
<dbReference type="HAMAP" id="MF_00435">
    <property type="entry name" value="IlvC"/>
    <property type="match status" value="1"/>
</dbReference>
<feature type="domain" description="KARI N-terminal Rossmann" evidence="13">
    <location>
        <begin position="1"/>
        <end position="181"/>
    </location>
</feature>
<dbReference type="OMA" id="RAMFSWL"/>
<evidence type="ECO:0000256" key="10">
    <source>
        <dbReference type="ARBA" id="ARBA00052344"/>
    </source>
</evidence>
<dbReference type="EC" id="1.1.1.86" evidence="11"/>
<dbReference type="Gene3D" id="6.10.240.10">
    <property type="match status" value="1"/>
</dbReference>
<keyword evidence="4 11" id="KW-0028">Amino-acid biosynthesis</keyword>
<dbReference type="SMR" id="A0A328Q671"/>
<evidence type="ECO:0000259" key="13">
    <source>
        <dbReference type="PROSITE" id="PS51850"/>
    </source>
</evidence>
<comment type="function">
    <text evidence="11">Involved in the biosynthesis of branched-chain amino acids (BCAA). Catalyzes an alkyl-migration followed by a ketol-acid reduction of (S)-2-acetolactate (S2AL) to yield (R)-2,3-dihydroxy-isovalerate. In the isomerase reaction, S2AL is rearranged via a Mg-dependent methyl migration to produce 3-hydroxy-3-methyl-2-ketobutyrate (HMKB). In the reductase reaction, this 2-ketoacid undergoes a metal-dependent reduction by NADPH to yield (R)-2,3-dihydroxy-isovalerate.</text>
</comment>
<dbReference type="SUPFAM" id="SSF51735">
    <property type="entry name" value="NAD(P)-binding Rossmann-fold domains"/>
    <property type="match status" value="1"/>
</dbReference>
<dbReference type="PROSITE" id="PS51851">
    <property type="entry name" value="KARI_C"/>
    <property type="match status" value="1"/>
</dbReference>
<evidence type="ECO:0000256" key="2">
    <source>
        <dbReference type="ARBA" id="ARBA00004885"/>
    </source>
</evidence>
<dbReference type="SUPFAM" id="SSF48179">
    <property type="entry name" value="6-phosphogluconate dehydrogenase C-terminal domain-like"/>
    <property type="match status" value="1"/>
</dbReference>
<evidence type="ECO:0000256" key="3">
    <source>
        <dbReference type="ARBA" id="ARBA00010318"/>
    </source>
</evidence>
<sequence length="330" mass="36723">MKVLYDDDVNTNVLENKTIAVIGYGSQGRGQSLNMHDSGLNVIVGLREGGKSWKKAQEDGLTVKTIEDASKEADIIHILIPDEIQKTVYENQIQQYVEPGNTISFSHGYNIHFNRIRVPEDVNVTMIAPKAPGSKVRQTYQEGFGTPGLIAIEQDATGDAYDIAIEMAKAVGLTRAGVIETTYREETETDLFGEQAVLCGGLTGLIQAGFETLVEAGYKPEMAYFETCHEMKLIVDLIYEKGFGNMWHDVSNTAEFGGLTRRDRVITEESKENMKKILREIQDGTFATEFAVDADTSYPKLLTQRRLEGEKQIEKVGKNLRIACGLQKEE</sequence>
<dbReference type="NCBIfam" id="TIGR00465">
    <property type="entry name" value="ilvC"/>
    <property type="match status" value="1"/>
</dbReference>
<evidence type="ECO:0000256" key="4">
    <source>
        <dbReference type="ARBA" id="ARBA00022605"/>
    </source>
</evidence>
<evidence type="ECO:0000256" key="1">
    <source>
        <dbReference type="ARBA" id="ARBA00004864"/>
    </source>
</evidence>
<dbReference type="UniPathway" id="UPA00047">
    <property type="reaction ID" value="UER00056"/>
</dbReference>
<dbReference type="EMBL" id="NGJK01000002">
    <property type="protein sequence ID" value="RAP03857.1"/>
    <property type="molecule type" value="Genomic_DNA"/>
</dbReference>